<dbReference type="GO" id="GO:0043565">
    <property type="term" value="F:sequence-specific DNA binding"/>
    <property type="evidence" value="ECO:0007669"/>
    <property type="project" value="TreeGrafter"/>
</dbReference>
<geneLocation type="plasmid" evidence="7">
    <name>prgalie4872d</name>
</geneLocation>
<dbReference type="PRINTS" id="PR00039">
    <property type="entry name" value="HTHLYSR"/>
</dbReference>
<dbReference type="SUPFAM" id="SSF46785">
    <property type="entry name" value="Winged helix' DNA-binding domain"/>
    <property type="match status" value="1"/>
</dbReference>
<organism evidence="6 7">
    <name type="scientific">Rhizobium gallicum</name>
    <dbReference type="NCBI Taxonomy" id="56730"/>
    <lineage>
        <taxon>Bacteria</taxon>
        <taxon>Pseudomonadati</taxon>
        <taxon>Pseudomonadota</taxon>
        <taxon>Alphaproteobacteria</taxon>
        <taxon>Hyphomicrobiales</taxon>
        <taxon>Rhizobiaceae</taxon>
        <taxon>Rhizobium/Agrobacterium group</taxon>
        <taxon>Rhizobium</taxon>
    </lineage>
</organism>
<dbReference type="SUPFAM" id="SSF53850">
    <property type="entry name" value="Periplasmic binding protein-like II"/>
    <property type="match status" value="1"/>
</dbReference>
<name>A0A1L5NVE6_9HYPH</name>
<dbReference type="Gene3D" id="3.40.190.10">
    <property type="entry name" value="Periplasmic binding protein-like II"/>
    <property type="match status" value="2"/>
</dbReference>
<evidence type="ECO:0000313" key="7">
    <source>
        <dbReference type="Proteomes" id="UP000184749"/>
    </source>
</evidence>
<keyword evidence="6" id="KW-0614">Plasmid</keyword>
<sequence length="295" mass="32993">MVQRPGRSLPPMTSLPVFEAVGRHMSIAKAADELCLTAGAVSRQIQNLETFLGCDLFERAHRRIAFTPAGEVYWGKIHASLDAIRGVTSDLAVGIERRPLVIGSPRVFLQKCIMPALGTLYARSPDIVVKFVSGVQDIDGVDAAIHVGEAISRKGFVCEILGDADLTPVCSPSYLRRAPKLDTPDDLENHTLLRSAEFTRNWERWLGPRASRIFAHTRFIDMESSGLEPTAAVEGLGIAIVRRRLVEQELADHRLVALFESEMVHEHYFFLFAEPKLRSGTFRLFRNWLRDAVME</sequence>
<protein>
    <submittedName>
        <fullName evidence="6">LysR family transcriptional regulator protein</fullName>
    </submittedName>
</protein>
<dbReference type="GO" id="GO:0006351">
    <property type="term" value="P:DNA-templated transcription"/>
    <property type="evidence" value="ECO:0007669"/>
    <property type="project" value="TreeGrafter"/>
</dbReference>
<dbReference type="InterPro" id="IPR036390">
    <property type="entry name" value="WH_DNA-bd_sf"/>
</dbReference>
<comment type="similarity">
    <text evidence="1">Belongs to the LysR transcriptional regulatory family.</text>
</comment>
<dbReference type="Gene3D" id="1.10.10.10">
    <property type="entry name" value="Winged helix-like DNA-binding domain superfamily/Winged helix DNA-binding domain"/>
    <property type="match status" value="1"/>
</dbReference>
<dbReference type="EMBL" id="CP017105">
    <property type="protein sequence ID" value="APO71865.1"/>
    <property type="molecule type" value="Genomic_DNA"/>
</dbReference>
<proteinExistence type="inferred from homology"/>
<gene>
    <name evidence="6" type="ORF">IE4872_PD01340</name>
</gene>
<dbReference type="InterPro" id="IPR000847">
    <property type="entry name" value="LysR_HTH_N"/>
</dbReference>
<accession>A0A1L5NVE6</accession>
<dbReference type="Proteomes" id="UP000184749">
    <property type="component" value="Plasmid pRgalIE4872d"/>
</dbReference>
<dbReference type="Pfam" id="PF03466">
    <property type="entry name" value="LysR_substrate"/>
    <property type="match status" value="1"/>
</dbReference>
<reference evidence="6 7" key="1">
    <citation type="submission" date="2016-09" db="EMBL/GenBank/DDBJ databases">
        <title>The complete genome sequences of Rhizobium gallicum, symbiovars gallicum and phaseoli, symbionts associated to common bean (Phaseolus vulgaris).</title>
        <authorList>
            <person name="Bustos P."/>
            <person name="Santamaria R.I."/>
            <person name="Perez-Carrascal O.M."/>
            <person name="Juarez S."/>
            <person name="Lozano L."/>
            <person name="Martinez-Flores I."/>
            <person name="Martinez-Romero E."/>
            <person name="Cevallos M."/>
            <person name="Romero D."/>
            <person name="Davila G."/>
            <person name="Gonzalez V."/>
        </authorList>
    </citation>
    <scope>NUCLEOTIDE SEQUENCE [LARGE SCALE GENOMIC DNA]</scope>
    <source>
        <strain evidence="6 7">IE4872</strain>
        <plasmid evidence="7">prgalie4872d</plasmid>
    </source>
</reference>
<dbReference type="InterPro" id="IPR005119">
    <property type="entry name" value="LysR_subst-bd"/>
</dbReference>
<dbReference type="PROSITE" id="PS50931">
    <property type="entry name" value="HTH_LYSR"/>
    <property type="match status" value="1"/>
</dbReference>
<keyword evidence="4" id="KW-0804">Transcription</keyword>
<dbReference type="OrthoDB" id="9813056at2"/>
<dbReference type="AlphaFoldDB" id="A0A1L5NVE6"/>
<evidence type="ECO:0000313" key="6">
    <source>
        <dbReference type="EMBL" id="APO71865.1"/>
    </source>
</evidence>
<evidence type="ECO:0000256" key="2">
    <source>
        <dbReference type="ARBA" id="ARBA00023015"/>
    </source>
</evidence>
<evidence type="ECO:0000256" key="3">
    <source>
        <dbReference type="ARBA" id="ARBA00023125"/>
    </source>
</evidence>
<evidence type="ECO:0000256" key="1">
    <source>
        <dbReference type="ARBA" id="ARBA00009437"/>
    </source>
</evidence>
<keyword evidence="3" id="KW-0238">DNA-binding</keyword>
<dbReference type="InterPro" id="IPR036388">
    <property type="entry name" value="WH-like_DNA-bd_sf"/>
</dbReference>
<evidence type="ECO:0000259" key="5">
    <source>
        <dbReference type="PROSITE" id="PS50931"/>
    </source>
</evidence>
<keyword evidence="2" id="KW-0805">Transcription regulation</keyword>
<dbReference type="GO" id="GO:0003700">
    <property type="term" value="F:DNA-binding transcription factor activity"/>
    <property type="evidence" value="ECO:0007669"/>
    <property type="project" value="InterPro"/>
</dbReference>
<dbReference type="PANTHER" id="PTHR30537:SF32">
    <property type="entry name" value="HTH-TYPE TRANSCRIPTIONAL REGULATOR DSDC"/>
    <property type="match status" value="1"/>
</dbReference>
<dbReference type="Pfam" id="PF00126">
    <property type="entry name" value="HTH_1"/>
    <property type="match status" value="1"/>
</dbReference>
<dbReference type="RefSeq" id="WP_074072131.1">
    <property type="nucleotide sequence ID" value="NZ_CP017105.1"/>
</dbReference>
<dbReference type="PANTHER" id="PTHR30537">
    <property type="entry name" value="HTH-TYPE TRANSCRIPTIONAL REGULATOR"/>
    <property type="match status" value="1"/>
</dbReference>
<dbReference type="InterPro" id="IPR058163">
    <property type="entry name" value="LysR-type_TF_proteobact-type"/>
</dbReference>
<evidence type="ECO:0000256" key="4">
    <source>
        <dbReference type="ARBA" id="ARBA00023163"/>
    </source>
</evidence>
<feature type="domain" description="HTH lysR-type" evidence="5">
    <location>
        <begin position="10"/>
        <end position="67"/>
    </location>
</feature>